<keyword evidence="1" id="KW-0472">Membrane</keyword>
<name>A0A0R1MVJ0_9LACO</name>
<dbReference type="Gene3D" id="2.40.420.20">
    <property type="match status" value="1"/>
</dbReference>
<dbReference type="InterPro" id="IPR058637">
    <property type="entry name" value="YknX-like_C"/>
</dbReference>
<comment type="caution">
    <text evidence="4">The sequence shown here is derived from an EMBL/GenBank/DDBJ whole genome shotgun (WGS) entry which is preliminary data.</text>
</comment>
<dbReference type="InterPro" id="IPR000089">
    <property type="entry name" value="Biotin_lipoyl"/>
</dbReference>
<dbReference type="GO" id="GO:0015562">
    <property type="term" value="F:efflux transmembrane transporter activity"/>
    <property type="evidence" value="ECO:0007669"/>
    <property type="project" value="TreeGrafter"/>
</dbReference>
<evidence type="ECO:0000259" key="2">
    <source>
        <dbReference type="Pfam" id="PF00364"/>
    </source>
</evidence>
<dbReference type="Pfam" id="PF25989">
    <property type="entry name" value="YknX_C"/>
    <property type="match status" value="1"/>
</dbReference>
<organism evidence="4 5">
    <name type="scientific">Schleiferilactobacillus perolens DSM 12744</name>
    <dbReference type="NCBI Taxonomy" id="1423792"/>
    <lineage>
        <taxon>Bacteria</taxon>
        <taxon>Bacillati</taxon>
        <taxon>Bacillota</taxon>
        <taxon>Bacilli</taxon>
        <taxon>Lactobacillales</taxon>
        <taxon>Lactobacillaceae</taxon>
        <taxon>Schleiferilactobacillus</taxon>
    </lineage>
</organism>
<evidence type="ECO:0000313" key="5">
    <source>
        <dbReference type="Proteomes" id="UP000051330"/>
    </source>
</evidence>
<dbReference type="Pfam" id="PF00364">
    <property type="entry name" value="Biotin_lipoyl"/>
    <property type="match status" value="1"/>
</dbReference>
<gene>
    <name evidence="4" type="ORF">FD09_GL003085</name>
</gene>
<protein>
    <submittedName>
        <fullName evidence="4">RND family efflux transporter MFP subunit</fullName>
    </submittedName>
</protein>
<dbReference type="PANTHER" id="PTHR30469">
    <property type="entry name" value="MULTIDRUG RESISTANCE PROTEIN MDTA"/>
    <property type="match status" value="1"/>
</dbReference>
<dbReference type="AlphaFoldDB" id="A0A0R1MVJ0"/>
<dbReference type="Proteomes" id="UP000051330">
    <property type="component" value="Unassembled WGS sequence"/>
</dbReference>
<dbReference type="STRING" id="1423792.FD09_GL003085"/>
<dbReference type="OrthoDB" id="2291050at2"/>
<proteinExistence type="predicted"/>
<evidence type="ECO:0000259" key="3">
    <source>
        <dbReference type="Pfam" id="PF25989"/>
    </source>
</evidence>
<dbReference type="PATRIC" id="fig|1423792.3.peg.3176"/>
<dbReference type="PANTHER" id="PTHR30469:SF33">
    <property type="entry name" value="SLR1207 PROTEIN"/>
    <property type="match status" value="1"/>
</dbReference>
<reference evidence="4 5" key="1">
    <citation type="journal article" date="2015" name="Genome Announc.">
        <title>Expanding the biotechnology potential of lactobacilli through comparative genomics of 213 strains and associated genera.</title>
        <authorList>
            <person name="Sun Z."/>
            <person name="Harris H.M."/>
            <person name="McCann A."/>
            <person name="Guo C."/>
            <person name="Argimon S."/>
            <person name="Zhang W."/>
            <person name="Yang X."/>
            <person name="Jeffery I.B."/>
            <person name="Cooney J.C."/>
            <person name="Kagawa T.F."/>
            <person name="Liu W."/>
            <person name="Song Y."/>
            <person name="Salvetti E."/>
            <person name="Wrobel A."/>
            <person name="Rasinkangas P."/>
            <person name="Parkhill J."/>
            <person name="Rea M.C."/>
            <person name="O'Sullivan O."/>
            <person name="Ritari J."/>
            <person name="Douillard F.P."/>
            <person name="Paul Ross R."/>
            <person name="Yang R."/>
            <person name="Briner A.E."/>
            <person name="Felis G.E."/>
            <person name="de Vos W.M."/>
            <person name="Barrangou R."/>
            <person name="Klaenhammer T.R."/>
            <person name="Caufield P.W."/>
            <person name="Cui Y."/>
            <person name="Zhang H."/>
            <person name="O'Toole P.W."/>
        </authorList>
    </citation>
    <scope>NUCLEOTIDE SEQUENCE [LARGE SCALE GENOMIC DNA]</scope>
    <source>
        <strain evidence="4 5">DSM 12744</strain>
    </source>
</reference>
<dbReference type="SUPFAM" id="SSF51230">
    <property type="entry name" value="Single hybrid motif"/>
    <property type="match status" value="1"/>
</dbReference>
<evidence type="ECO:0000256" key="1">
    <source>
        <dbReference type="SAM" id="Phobius"/>
    </source>
</evidence>
<dbReference type="EMBL" id="AZEC01000009">
    <property type="protein sequence ID" value="KRL12215.1"/>
    <property type="molecule type" value="Genomic_DNA"/>
</dbReference>
<dbReference type="InterPro" id="IPR011053">
    <property type="entry name" value="Single_hybrid_motif"/>
</dbReference>
<keyword evidence="1" id="KW-1133">Transmembrane helix</keyword>
<keyword evidence="1" id="KW-0812">Transmembrane</keyword>
<dbReference type="GO" id="GO:1990281">
    <property type="term" value="C:efflux pump complex"/>
    <property type="evidence" value="ECO:0007669"/>
    <property type="project" value="TreeGrafter"/>
</dbReference>
<feature type="domain" description="YknX-like C-terminal permuted SH3-like" evidence="3">
    <location>
        <begin position="217"/>
        <end position="285"/>
    </location>
</feature>
<dbReference type="Gene3D" id="2.40.30.170">
    <property type="match status" value="1"/>
</dbReference>
<keyword evidence="5" id="KW-1185">Reference proteome</keyword>
<accession>A0A0R1MVJ0</accession>
<feature type="domain" description="Lipoyl-binding" evidence="2">
    <location>
        <begin position="66"/>
        <end position="113"/>
    </location>
</feature>
<dbReference type="Gene3D" id="2.40.50.100">
    <property type="match status" value="1"/>
</dbReference>
<dbReference type="RefSeq" id="WP_057820978.1">
    <property type="nucleotide sequence ID" value="NZ_AZEC01000009.1"/>
</dbReference>
<sequence length="287" mass="29624">MTWKRITAIVVGLLVVGLIGWSVFFAGRRNTAVTVTTAKAARQNITATVATTGTIIPTQQANLSGSGVVTAVNVQVGDTVNQGQVLATYNRTTNLTATQAGTVTAVNIQAGQTDNSAAAGKAAITIANLSDLRVQLSLTKSESAQVKKGQRAKLTYLNQTDTGQVASVAPTATTTTSATGASTPTRAAQVTFTKQPTNLVPGFDIDVTITVDSAKNALTIPQEAITYDRNNHPLVFRVVKGKARQTSITTGLQSNTRIAVSEGLAAGDVIILSPSTSLKNGSAVTAK</sequence>
<feature type="transmembrane region" description="Helical" evidence="1">
    <location>
        <begin position="6"/>
        <end position="26"/>
    </location>
</feature>
<evidence type="ECO:0000313" key="4">
    <source>
        <dbReference type="EMBL" id="KRL12215.1"/>
    </source>
</evidence>